<organism evidence="1 2">
    <name type="scientific">Kutzneria buriramensis</name>
    <dbReference type="NCBI Taxonomy" id="1045776"/>
    <lineage>
        <taxon>Bacteria</taxon>
        <taxon>Bacillati</taxon>
        <taxon>Actinomycetota</taxon>
        <taxon>Actinomycetes</taxon>
        <taxon>Pseudonocardiales</taxon>
        <taxon>Pseudonocardiaceae</taxon>
        <taxon>Kutzneria</taxon>
    </lineage>
</organism>
<dbReference type="EMBL" id="QUNO01000001">
    <property type="protein sequence ID" value="REH55221.1"/>
    <property type="molecule type" value="Genomic_DNA"/>
</dbReference>
<reference evidence="1 2" key="1">
    <citation type="submission" date="2018-08" db="EMBL/GenBank/DDBJ databases">
        <title>Genomic Encyclopedia of Archaeal and Bacterial Type Strains, Phase II (KMG-II): from individual species to whole genera.</title>
        <authorList>
            <person name="Goeker M."/>
        </authorList>
    </citation>
    <scope>NUCLEOTIDE SEQUENCE [LARGE SCALE GENOMIC DNA]</scope>
    <source>
        <strain evidence="1 2">DSM 45791</strain>
    </source>
</reference>
<dbReference type="Proteomes" id="UP000256269">
    <property type="component" value="Unassembled WGS sequence"/>
</dbReference>
<accession>A0A3E0I9D6</accession>
<dbReference type="AlphaFoldDB" id="A0A3E0I9D6"/>
<comment type="caution">
    <text evidence="1">The sequence shown here is derived from an EMBL/GenBank/DDBJ whole genome shotgun (WGS) entry which is preliminary data.</text>
</comment>
<protein>
    <submittedName>
        <fullName evidence="1">Uncharacterized protein</fullName>
    </submittedName>
</protein>
<evidence type="ECO:0000313" key="1">
    <source>
        <dbReference type="EMBL" id="REH55221.1"/>
    </source>
</evidence>
<evidence type="ECO:0000313" key="2">
    <source>
        <dbReference type="Proteomes" id="UP000256269"/>
    </source>
</evidence>
<name>A0A3E0I9D6_9PSEU</name>
<gene>
    <name evidence="1" type="ORF">BCF44_101238</name>
</gene>
<proteinExistence type="predicted"/>
<keyword evidence="2" id="KW-1185">Reference proteome</keyword>
<sequence length="108" mass="11891">MYEGRVAWPTVDDFDAKLQYDGMLRYRREADGTHVGIIPAICKACGGPLHKVGVRARQRDGVMIVDCGRCVDAGLPGHALQFTAHEPAPDRVELDSTPYLSILPTMRP</sequence>